<evidence type="ECO:0000313" key="2">
    <source>
        <dbReference type="Proteomes" id="UP000245073"/>
    </source>
</evidence>
<organism evidence="1 2">
    <name type="scientific">Caulobacter endophyticus</name>
    <dbReference type="NCBI Taxonomy" id="2172652"/>
    <lineage>
        <taxon>Bacteria</taxon>
        <taxon>Pseudomonadati</taxon>
        <taxon>Pseudomonadota</taxon>
        <taxon>Alphaproteobacteria</taxon>
        <taxon>Caulobacterales</taxon>
        <taxon>Caulobacteraceae</taxon>
        <taxon>Caulobacter</taxon>
    </lineage>
</organism>
<gene>
    <name evidence="1" type="ORF">DDF67_02805</name>
</gene>
<dbReference type="AlphaFoldDB" id="A0A2T9KCE0"/>
<accession>A0A2T9KCE0</accession>
<proteinExistence type="predicted"/>
<reference evidence="1 2" key="1">
    <citation type="submission" date="2018-04" db="EMBL/GenBank/DDBJ databases">
        <title>The genome sequence of Caulobacter sp. 744.</title>
        <authorList>
            <person name="Gao J."/>
            <person name="Sun J."/>
        </authorList>
    </citation>
    <scope>NUCLEOTIDE SEQUENCE [LARGE SCALE GENOMIC DNA]</scope>
    <source>
        <strain evidence="1 2">774</strain>
    </source>
</reference>
<sequence>MDRVIYKLEIDDIVALDNDITMANFDLQNFVMGTTDHRVPASKDNPVMAALFRMAMKPEGPPHIYRPTQVKFPRS</sequence>
<comment type="caution">
    <text evidence="1">The sequence shown here is derived from an EMBL/GenBank/DDBJ whole genome shotgun (WGS) entry which is preliminary data.</text>
</comment>
<protein>
    <submittedName>
        <fullName evidence="1">Uncharacterized protein</fullName>
    </submittedName>
</protein>
<keyword evidence="2" id="KW-1185">Reference proteome</keyword>
<evidence type="ECO:0000313" key="1">
    <source>
        <dbReference type="EMBL" id="PVM93635.1"/>
    </source>
</evidence>
<dbReference type="Proteomes" id="UP000245073">
    <property type="component" value="Unassembled WGS sequence"/>
</dbReference>
<dbReference type="EMBL" id="QDKQ01000016">
    <property type="protein sequence ID" value="PVM93635.1"/>
    <property type="molecule type" value="Genomic_DNA"/>
</dbReference>
<name>A0A2T9KCE0_9CAUL</name>